<feature type="transmembrane region" description="Helical" evidence="13">
    <location>
        <begin position="6"/>
        <end position="32"/>
    </location>
</feature>
<evidence type="ECO:0000256" key="12">
    <source>
        <dbReference type="ARBA" id="ARBA00023136"/>
    </source>
</evidence>
<feature type="binding site" description="M2 metal binding site" evidence="13">
    <location>
        <position position="194"/>
    </location>
    <ligand>
        <name>Fe(2+)</name>
        <dbReference type="ChEBI" id="CHEBI:29033"/>
    </ligand>
</feature>
<name>A0A1Z9YW06_9GAMM</name>
<proteinExistence type="inferred from homology"/>
<keyword evidence="15" id="KW-1185">Reference proteome</keyword>
<dbReference type="EMBL" id="NEXX01000005">
    <property type="protein sequence ID" value="OUY06390.1"/>
    <property type="molecule type" value="Genomic_DNA"/>
</dbReference>
<evidence type="ECO:0000256" key="9">
    <source>
        <dbReference type="ARBA" id="ARBA00022989"/>
    </source>
</evidence>
<dbReference type="GO" id="GO:0005385">
    <property type="term" value="F:zinc ion transmembrane transporter activity"/>
    <property type="evidence" value="ECO:0007669"/>
    <property type="project" value="UniProtKB-UniRule"/>
</dbReference>
<protein>
    <recommendedName>
        <fullName evidence="13">Zinc transporter ZupT</fullName>
    </recommendedName>
</protein>
<evidence type="ECO:0000256" key="1">
    <source>
        <dbReference type="ARBA" id="ARBA00004651"/>
    </source>
</evidence>
<dbReference type="Proteomes" id="UP000196536">
    <property type="component" value="Unassembled WGS sequence"/>
</dbReference>
<feature type="binding site" description="M1 metal binding site" evidence="13">
    <location>
        <position position="161"/>
    </location>
    <ligand>
        <name>Zn(2+)</name>
        <dbReference type="ChEBI" id="CHEBI:29105"/>
    </ligand>
</feature>
<dbReference type="PANTHER" id="PTHR11040">
    <property type="entry name" value="ZINC/IRON TRANSPORTER"/>
    <property type="match status" value="1"/>
</dbReference>
<keyword evidence="7 13" id="KW-0862">Zinc</keyword>
<keyword evidence="6" id="KW-0479">Metal-binding</keyword>
<dbReference type="HAMAP" id="MF_00548">
    <property type="entry name" value="ZupT"/>
    <property type="match status" value="1"/>
</dbReference>
<reference evidence="14 15" key="1">
    <citation type="submission" date="2017-05" db="EMBL/GenBank/DDBJ databases">
        <title>Acinetobacter populi ANC 5415 (= PBJ7), whole genome shotgun sequencing project.</title>
        <authorList>
            <person name="Nemec A."/>
            <person name="Radolfova-Krizova L."/>
        </authorList>
    </citation>
    <scope>NUCLEOTIDE SEQUENCE [LARGE SCALE GENOMIC DNA]</scope>
    <source>
        <strain evidence="14 15">PBJ7</strain>
    </source>
</reference>
<keyword evidence="5 13" id="KW-0812">Transmembrane</keyword>
<dbReference type="OrthoDB" id="9787346at2"/>
<evidence type="ECO:0000256" key="3">
    <source>
        <dbReference type="ARBA" id="ARBA00022448"/>
    </source>
</evidence>
<gene>
    <name evidence="13" type="primary">zupT</name>
    <name evidence="14" type="ORF">CAP51_14140</name>
</gene>
<comment type="subcellular location">
    <subcellularLocation>
        <location evidence="1 13">Cell membrane</location>
        <topology evidence="1 13">Multi-pass membrane protein</topology>
    </subcellularLocation>
</comment>
<feature type="transmembrane region" description="Helical" evidence="13">
    <location>
        <begin position="118"/>
        <end position="134"/>
    </location>
</feature>
<evidence type="ECO:0000256" key="4">
    <source>
        <dbReference type="ARBA" id="ARBA00022475"/>
    </source>
</evidence>
<dbReference type="AlphaFoldDB" id="A0A1Z9YW06"/>
<dbReference type="GO" id="GO:0005886">
    <property type="term" value="C:plasma membrane"/>
    <property type="evidence" value="ECO:0007669"/>
    <property type="project" value="UniProtKB-SubCell"/>
</dbReference>
<feature type="transmembrane region" description="Helical" evidence="13">
    <location>
        <begin position="39"/>
        <end position="56"/>
    </location>
</feature>
<dbReference type="RefSeq" id="WP_087621390.1">
    <property type="nucleotide sequence ID" value="NZ_NEXX01000005.1"/>
</dbReference>
<feature type="transmembrane region" description="Helical" evidence="13">
    <location>
        <begin position="76"/>
        <end position="98"/>
    </location>
</feature>
<feature type="binding site" description="M2 metal binding site" evidence="13">
    <location>
        <position position="165"/>
    </location>
    <ligand>
        <name>Fe(2+)</name>
        <dbReference type="ChEBI" id="CHEBI:29033"/>
    </ligand>
</feature>
<comment type="function">
    <text evidence="13">Mediates zinc uptake. May also transport other divalent cations.</text>
</comment>
<evidence type="ECO:0000256" key="11">
    <source>
        <dbReference type="ARBA" id="ARBA00023065"/>
    </source>
</evidence>
<feature type="transmembrane region" description="Helical" evidence="13">
    <location>
        <begin position="154"/>
        <end position="174"/>
    </location>
</feature>
<evidence type="ECO:0000313" key="15">
    <source>
        <dbReference type="Proteomes" id="UP000196536"/>
    </source>
</evidence>
<evidence type="ECO:0000313" key="14">
    <source>
        <dbReference type="EMBL" id="OUY06390.1"/>
    </source>
</evidence>
<keyword evidence="4 13" id="KW-1003">Cell membrane</keyword>
<organism evidence="14 15">
    <name type="scientific">Acinetobacter populi</name>
    <dbReference type="NCBI Taxonomy" id="1582270"/>
    <lineage>
        <taxon>Bacteria</taxon>
        <taxon>Pseudomonadati</taxon>
        <taxon>Pseudomonadota</taxon>
        <taxon>Gammaproteobacteria</taxon>
        <taxon>Moraxellales</taxon>
        <taxon>Moraxellaceae</taxon>
        <taxon>Acinetobacter</taxon>
    </lineage>
</organism>
<feature type="transmembrane region" description="Helical" evidence="13">
    <location>
        <begin position="246"/>
        <end position="267"/>
    </location>
</feature>
<keyword evidence="8 13" id="KW-0864">Zinc transport</keyword>
<accession>A0A1Z9YW06</accession>
<keyword evidence="12 13" id="KW-0472">Membrane</keyword>
<dbReference type="InterPro" id="IPR023498">
    <property type="entry name" value="Zn_transptr_ZupT"/>
</dbReference>
<feature type="binding site" description="M2 metal binding site" evidence="13">
    <location>
        <position position="133"/>
    </location>
    <ligand>
        <name>Fe(2+)</name>
        <dbReference type="ChEBI" id="CHEBI:29033"/>
    </ligand>
</feature>
<dbReference type="Pfam" id="PF02535">
    <property type="entry name" value="Zip"/>
    <property type="match status" value="1"/>
</dbReference>
<dbReference type="NCBIfam" id="NF003243">
    <property type="entry name" value="PRK04201.1"/>
    <property type="match status" value="1"/>
</dbReference>
<comment type="catalytic activity">
    <reaction evidence="13">
        <text>Zn(2+)(in) = Zn(2+)(out)</text>
        <dbReference type="Rhea" id="RHEA:29351"/>
        <dbReference type="ChEBI" id="CHEBI:29105"/>
    </reaction>
</comment>
<feature type="binding site" description="M1 metal binding site" evidence="13">
    <location>
        <position position="136"/>
    </location>
    <ligand>
        <name>Zn(2+)</name>
        <dbReference type="ChEBI" id="CHEBI:29105"/>
    </ligand>
</feature>
<dbReference type="GO" id="GO:0046872">
    <property type="term" value="F:metal ion binding"/>
    <property type="evidence" value="ECO:0007669"/>
    <property type="project" value="UniProtKB-KW"/>
</dbReference>
<feature type="binding site" description="M1 metal binding site" evidence="13">
    <location>
        <position position="165"/>
    </location>
    <ligand>
        <name>Zn(2+)</name>
        <dbReference type="ChEBI" id="CHEBI:29105"/>
    </ligand>
</feature>
<sequence>MDFFSHQVLIAFLVTILASLATVVGGASVLFFKQPSPRLLSFGLAFAGGAMVYVSLTEILNKSIDSFSAGYNAQIGFALGTFSFLLGILLVIALDRLVPNPHESIDSGQVEQHSQKSLYRTGLLTLFAITAHNFPEGLATFFATLESSTLGVPLAVAIAIHNIPEGIAIALPVYMATQNKALALGASFISGLAEPIGALIGYSILAPFMSPVVYGCVFGLIGGVMVFLALDELLPAAKRYAKGHETVYGLVTGMSTLALSLVMFQFFQ</sequence>
<feature type="binding site" description="M2 metal binding site" evidence="13">
    <location>
        <position position="162"/>
    </location>
    <ligand>
        <name>Fe(2+)</name>
        <dbReference type="ChEBI" id="CHEBI:29033"/>
    </ligand>
</feature>
<evidence type="ECO:0000256" key="8">
    <source>
        <dbReference type="ARBA" id="ARBA00022906"/>
    </source>
</evidence>
<evidence type="ECO:0000256" key="10">
    <source>
        <dbReference type="ARBA" id="ARBA00023004"/>
    </source>
</evidence>
<keyword evidence="11 13" id="KW-0406">Ion transport</keyword>
<evidence type="ECO:0000256" key="2">
    <source>
        <dbReference type="ARBA" id="ARBA00009703"/>
    </source>
</evidence>
<keyword evidence="3 13" id="KW-0813">Transport</keyword>
<comment type="similarity">
    <text evidence="2 13">Belongs to the ZIP transporter (TC 2.A.5) family. ZupT subfamily.</text>
</comment>
<evidence type="ECO:0000256" key="6">
    <source>
        <dbReference type="ARBA" id="ARBA00022723"/>
    </source>
</evidence>
<keyword evidence="10" id="KW-0408">Iron</keyword>
<evidence type="ECO:0000256" key="5">
    <source>
        <dbReference type="ARBA" id="ARBA00022692"/>
    </source>
</evidence>
<dbReference type="PANTHER" id="PTHR11040:SF205">
    <property type="entry name" value="ZINC TRANSPORTER ZUPT"/>
    <property type="match status" value="1"/>
</dbReference>
<dbReference type="InterPro" id="IPR003689">
    <property type="entry name" value="ZIP"/>
</dbReference>
<feature type="binding site" description="M2 metal binding site" evidence="13">
    <location>
        <position position="136"/>
    </location>
    <ligand>
        <name>Fe(2+)</name>
        <dbReference type="ChEBI" id="CHEBI:29033"/>
    </ligand>
</feature>
<evidence type="ECO:0000256" key="13">
    <source>
        <dbReference type="HAMAP-Rule" id="MF_00548"/>
    </source>
</evidence>
<evidence type="ECO:0000256" key="7">
    <source>
        <dbReference type="ARBA" id="ARBA00022833"/>
    </source>
</evidence>
<feature type="transmembrane region" description="Helical" evidence="13">
    <location>
        <begin position="181"/>
        <end position="205"/>
    </location>
</feature>
<keyword evidence="9 13" id="KW-1133">Transmembrane helix</keyword>
<comment type="caution">
    <text evidence="14">The sequence shown here is derived from an EMBL/GenBank/DDBJ whole genome shotgun (WGS) entry which is preliminary data.</text>
</comment>
<feature type="transmembrane region" description="Helical" evidence="13">
    <location>
        <begin position="211"/>
        <end position="234"/>
    </location>
</feature>